<dbReference type="Proteomes" id="UP001597145">
    <property type="component" value="Unassembled WGS sequence"/>
</dbReference>
<evidence type="ECO:0000313" key="3">
    <source>
        <dbReference type="Proteomes" id="UP001597145"/>
    </source>
</evidence>
<evidence type="ECO:0000256" key="1">
    <source>
        <dbReference type="SAM" id="Phobius"/>
    </source>
</evidence>
<evidence type="ECO:0000313" key="2">
    <source>
        <dbReference type="EMBL" id="MFD1532788.1"/>
    </source>
</evidence>
<protein>
    <submittedName>
        <fullName evidence="2">DUF2182 domain-containing protein</fullName>
    </submittedName>
</protein>
<name>A0ABW4FQB6_9PSEU</name>
<reference evidence="3" key="1">
    <citation type="journal article" date="2019" name="Int. J. Syst. Evol. Microbiol.">
        <title>The Global Catalogue of Microorganisms (GCM) 10K type strain sequencing project: providing services to taxonomists for standard genome sequencing and annotation.</title>
        <authorList>
            <consortium name="The Broad Institute Genomics Platform"/>
            <consortium name="The Broad Institute Genome Sequencing Center for Infectious Disease"/>
            <person name="Wu L."/>
            <person name="Ma J."/>
        </authorList>
    </citation>
    <scope>NUCLEOTIDE SEQUENCE [LARGE SCALE GENOMIC DNA]</scope>
    <source>
        <strain evidence="3">JCM 12165</strain>
    </source>
</reference>
<gene>
    <name evidence="2" type="ORF">ACFSCY_25520</name>
</gene>
<proteinExistence type="predicted"/>
<keyword evidence="3" id="KW-1185">Reference proteome</keyword>
<feature type="transmembrane region" description="Helical" evidence="1">
    <location>
        <begin position="176"/>
        <end position="209"/>
    </location>
</feature>
<feature type="transmembrane region" description="Helical" evidence="1">
    <location>
        <begin position="86"/>
        <end position="109"/>
    </location>
</feature>
<feature type="transmembrane region" description="Helical" evidence="1">
    <location>
        <begin position="49"/>
        <end position="74"/>
    </location>
</feature>
<feature type="transmembrane region" description="Helical" evidence="1">
    <location>
        <begin position="221"/>
        <end position="241"/>
    </location>
</feature>
<dbReference type="InterPro" id="IPR018688">
    <property type="entry name" value="PpoB2-like"/>
</dbReference>
<accession>A0ABW4FQB6</accession>
<dbReference type="RefSeq" id="WP_343978572.1">
    <property type="nucleotide sequence ID" value="NZ_BAAAJG010000010.1"/>
</dbReference>
<keyword evidence="1" id="KW-1133">Transmembrane helix</keyword>
<keyword evidence="1" id="KW-0472">Membrane</keyword>
<comment type="caution">
    <text evidence="2">The sequence shown here is derived from an EMBL/GenBank/DDBJ whole genome shotgun (WGS) entry which is preliminary data.</text>
</comment>
<sequence>MTAPSDRRSRLRPEHVVIAGAALAWVALVLPAAAGVGHAHEVGGASPGAIIGGWTVMVIAMMLPPALPLVRTLVALDDGRLRLPMAGIGAVVAVWLATGAVLFGLAAWLSGLIDLAPTGRTRDVAIGVALMVAGGYQFTPLRAACLTACRTPRWFVLRYWHGYSALRETLRIGTAYGLACVGCCWALMVVCVVGGAAALPSMVAFTALMAVERLTRRGRRTARAAGWALLAAGACAVLGVLPDPFAVLLLGTH</sequence>
<dbReference type="Pfam" id="PF09948">
    <property type="entry name" value="PpoB2"/>
    <property type="match status" value="1"/>
</dbReference>
<organism evidence="2 3">
    <name type="scientific">Pseudonocardia aurantiaca</name>
    <dbReference type="NCBI Taxonomy" id="75290"/>
    <lineage>
        <taxon>Bacteria</taxon>
        <taxon>Bacillati</taxon>
        <taxon>Actinomycetota</taxon>
        <taxon>Actinomycetes</taxon>
        <taxon>Pseudonocardiales</taxon>
        <taxon>Pseudonocardiaceae</taxon>
        <taxon>Pseudonocardia</taxon>
    </lineage>
</organism>
<dbReference type="EMBL" id="JBHUCP010000019">
    <property type="protein sequence ID" value="MFD1532788.1"/>
    <property type="molecule type" value="Genomic_DNA"/>
</dbReference>
<keyword evidence="1" id="KW-0812">Transmembrane</keyword>